<organism evidence="14 15">
    <name type="scientific">Rubinisphaera italica</name>
    <dbReference type="NCBI Taxonomy" id="2527969"/>
    <lineage>
        <taxon>Bacteria</taxon>
        <taxon>Pseudomonadati</taxon>
        <taxon>Planctomycetota</taxon>
        <taxon>Planctomycetia</taxon>
        <taxon>Planctomycetales</taxon>
        <taxon>Planctomycetaceae</taxon>
        <taxon>Rubinisphaera</taxon>
    </lineage>
</organism>
<comment type="subcellular location">
    <subcellularLocation>
        <location evidence="1 12">Cytoplasm</location>
    </subcellularLocation>
</comment>
<evidence type="ECO:0000256" key="4">
    <source>
        <dbReference type="ARBA" id="ARBA00022618"/>
    </source>
</evidence>
<dbReference type="Proteomes" id="UP000316095">
    <property type="component" value="Unassembled WGS sequence"/>
</dbReference>
<dbReference type="InterPro" id="IPR036968">
    <property type="entry name" value="Enolpyruvate_Tfrase_sf"/>
</dbReference>
<keyword evidence="4 12" id="KW-0132">Cell division</keyword>
<dbReference type="InterPro" id="IPR001986">
    <property type="entry name" value="Enolpyruvate_Tfrase_dom"/>
</dbReference>
<evidence type="ECO:0000256" key="12">
    <source>
        <dbReference type="HAMAP-Rule" id="MF_00111"/>
    </source>
</evidence>
<feature type="binding site" evidence="12">
    <location>
        <position position="308"/>
    </location>
    <ligand>
        <name>UDP-N-acetyl-alpha-D-glucosamine</name>
        <dbReference type="ChEBI" id="CHEBI:57705"/>
    </ligand>
</feature>
<dbReference type="SUPFAM" id="SSF55205">
    <property type="entry name" value="EPT/RTPC-like"/>
    <property type="match status" value="1"/>
</dbReference>
<dbReference type="GO" id="GO:0008760">
    <property type="term" value="F:UDP-N-acetylglucosamine 1-carboxyvinyltransferase activity"/>
    <property type="evidence" value="ECO:0007669"/>
    <property type="project" value="UniProtKB-UniRule"/>
</dbReference>
<comment type="pathway">
    <text evidence="2 12">Cell wall biogenesis; peptidoglycan biosynthesis.</text>
</comment>
<evidence type="ECO:0000256" key="1">
    <source>
        <dbReference type="ARBA" id="ARBA00004496"/>
    </source>
</evidence>
<evidence type="ECO:0000256" key="2">
    <source>
        <dbReference type="ARBA" id="ARBA00004752"/>
    </source>
</evidence>
<name>A0A5C5XC69_9PLAN</name>
<feature type="modified residue" description="2-(S-cysteinyl)pyruvic acid O-phosphothioketal" evidence="12">
    <location>
        <position position="117"/>
    </location>
</feature>
<evidence type="ECO:0000256" key="10">
    <source>
        <dbReference type="ARBA" id="ARBA00038367"/>
    </source>
</evidence>
<keyword evidence="12" id="KW-0670">Pyruvate</keyword>
<evidence type="ECO:0000259" key="13">
    <source>
        <dbReference type="Pfam" id="PF00275"/>
    </source>
</evidence>
<protein>
    <recommendedName>
        <fullName evidence="12">UDP-N-acetylglucosamine 1-carboxyvinyltransferase</fullName>
        <ecNumber evidence="12">2.5.1.7</ecNumber>
    </recommendedName>
    <alternativeName>
        <fullName evidence="12">Enoylpyruvate transferase</fullName>
    </alternativeName>
    <alternativeName>
        <fullName evidence="12">UDP-N-acetylglucosamine enolpyruvyl transferase</fullName>
        <shortName evidence="12">EPT</shortName>
    </alternativeName>
</protein>
<reference evidence="14 15" key="1">
    <citation type="submission" date="2019-02" db="EMBL/GenBank/DDBJ databases">
        <title>Deep-cultivation of Planctomycetes and their phenomic and genomic characterization uncovers novel biology.</title>
        <authorList>
            <person name="Wiegand S."/>
            <person name="Jogler M."/>
            <person name="Boedeker C."/>
            <person name="Pinto D."/>
            <person name="Vollmers J."/>
            <person name="Rivas-Marin E."/>
            <person name="Kohn T."/>
            <person name="Peeters S.H."/>
            <person name="Heuer A."/>
            <person name="Rast P."/>
            <person name="Oberbeckmann S."/>
            <person name="Bunk B."/>
            <person name="Jeske O."/>
            <person name="Meyerdierks A."/>
            <person name="Storesund J.E."/>
            <person name="Kallscheuer N."/>
            <person name="Luecker S."/>
            <person name="Lage O.M."/>
            <person name="Pohl T."/>
            <person name="Merkel B.J."/>
            <person name="Hornburger P."/>
            <person name="Mueller R.-W."/>
            <person name="Bruemmer F."/>
            <person name="Labrenz M."/>
            <person name="Spormann A.M."/>
            <person name="Op Den Camp H."/>
            <person name="Overmann J."/>
            <person name="Amann R."/>
            <person name="Jetten M.S.M."/>
            <person name="Mascher T."/>
            <person name="Medema M.H."/>
            <person name="Devos D.P."/>
            <person name="Kaster A.-K."/>
            <person name="Ovreas L."/>
            <person name="Rohde M."/>
            <person name="Galperin M.Y."/>
            <person name="Jogler C."/>
        </authorList>
    </citation>
    <scope>NUCLEOTIDE SEQUENCE [LARGE SCALE GENOMIC DNA]</scope>
    <source>
        <strain evidence="14 15">Pan54</strain>
    </source>
</reference>
<dbReference type="GO" id="GO:0071555">
    <property type="term" value="P:cell wall organization"/>
    <property type="evidence" value="ECO:0007669"/>
    <property type="project" value="UniProtKB-KW"/>
</dbReference>
<dbReference type="HAMAP" id="MF_00111">
    <property type="entry name" value="MurA"/>
    <property type="match status" value="1"/>
</dbReference>
<keyword evidence="15" id="KW-1185">Reference proteome</keyword>
<keyword evidence="8 12" id="KW-0131">Cell cycle</keyword>
<feature type="binding site" evidence="12">
    <location>
        <position position="93"/>
    </location>
    <ligand>
        <name>UDP-N-acetyl-alpha-D-glucosamine</name>
        <dbReference type="ChEBI" id="CHEBI:57705"/>
    </ligand>
</feature>
<keyword evidence="5 12" id="KW-0808">Transferase</keyword>
<keyword evidence="6 12" id="KW-0133">Cell shape</keyword>
<evidence type="ECO:0000256" key="9">
    <source>
        <dbReference type="ARBA" id="ARBA00023316"/>
    </source>
</evidence>
<feature type="binding site" evidence="12">
    <location>
        <begin position="122"/>
        <end position="126"/>
    </location>
    <ligand>
        <name>UDP-N-acetyl-alpha-D-glucosamine</name>
        <dbReference type="ChEBI" id="CHEBI:57705"/>
    </ligand>
</feature>
<feature type="binding site" evidence="12">
    <location>
        <position position="330"/>
    </location>
    <ligand>
        <name>UDP-N-acetyl-alpha-D-glucosamine</name>
        <dbReference type="ChEBI" id="CHEBI:57705"/>
    </ligand>
</feature>
<keyword evidence="7 12" id="KW-0573">Peptidoglycan synthesis</keyword>
<dbReference type="GO" id="GO:0009252">
    <property type="term" value="P:peptidoglycan biosynthetic process"/>
    <property type="evidence" value="ECO:0007669"/>
    <property type="project" value="UniProtKB-UniRule"/>
</dbReference>
<evidence type="ECO:0000313" key="15">
    <source>
        <dbReference type="Proteomes" id="UP000316095"/>
    </source>
</evidence>
<dbReference type="NCBIfam" id="NF006873">
    <property type="entry name" value="PRK09369.1"/>
    <property type="match status" value="1"/>
</dbReference>
<dbReference type="EMBL" id="SJPG01000001">
    <property type="protein sequence ID" value="TWT59522.1"/>
    <property type="molecule type" value="Genomic_DNA"/>
</dbReference>
<proteinExistence type="inferred from homology"/>
<keyword evidence="9 12" id="KW-0961">Cell wall biogenesis/degradation</keyword>
<comment type="catalytic activity">
    <reaction evidence="11 12">
        <text>phosphoenolpyruvate + UDP-N-acetyl-alpha-D-glucosamine = UDP-N-acetyl-3-O-(1-carboxyvinyl)-alpha-D-glucosamine + phosphate</text>
        <dbReference type="Rhea" id="RHEA:18681"/>
        <dbReference type="ChEBI" id="CHEBI:43474"/>
        <dbReference type="ChEBI" id="CHEBI:57705"/>
        <dbReference type="ChEBI" id="CHEBI:58702"/>
        <dbReference type="ChEBI" id="CHEBI:68483"/>
        <dbReference type="EC" id="2.5.1.7"/>
    </reaction>
</comment>
<dbReference type="CDD" id="cd01555">
    <property type="entry name" value="UdpNAET"/>
    <property type="match status" value="1"/>
</dbReference>
<dbReference type="PANTHER" id="PTHR43783">
    <property type="entry name" value="UDP-N-ACETYLGLUCOSAMINE 1-CARBOXYVINYLTRANSFERASE"/>
    <property type="match status" value="1"/>
</dbReference>
<feature type="domain" description="Enolpyruvate transferase" evidence="13">
    <location>
        <begin position="7"/>
        <end position="409"/>
    </location>
</feature>
<dbReference type="UniPathway" id="UPA00219"/>
<dbReference type="GO" id="GO:0051301">
    <property type="term" value="P:cell division"/>
    <property type="evidence" value="ECO:0007669"/>
    <property type="project" value="UniProtKB-KW"/>
</dbReference>
<feature type="active site" description="Proton donor" evidence="12">
    <location>
        <position position="117"/>
    </location>
</feature>
<evidence type="ECO:0000256" key="11">
    <source>
        <dbReference type="ARBA" id="ARBA00047527"/>
    </source>
</evidence>
<dbReference type="Pfam" id="PF00275">
    <property type="entry name" value="EPSP_synthase"/>
    <property type="match status" value="1"/>
</dbReference>
<dbReference type="OrthoDB" id="9803760at2"/>
<dbReference type="GO" id="GO:0008360">
    <property type="term" value="P:regulation of cell shape"/>
    <property type="evidence" value="ECO:0007669"/>
    <property type="project" value="UniProtKB-KW"/>
</dbReference>
<comment type="function">
    <text evidence="12">Cell wall formation. Adds enolpyruvyl to UDP-N-acetylglucosamine.</text>
</comment>
<dbReference type="Gene3D" id="3.65.10.10">
    <property type="entry name" value="Enolpyruvate transferase domain"/>
    <property type="match status" value="2"/>
</dbReference>
<dbReference type="NCBIfam" id="TIGR01072">
    <property type="entry name" value="murA"/>
    <property type="match status" value="1"/>
</dbReference>
<dbReference type="AlphaFoldDB" id="A0A5C5XC69"/>
<dbReference type="InterPro" id="IPR050068">
    <property type="entry name" value="MurA_subfamily"/>
</dbReference>
<evidence type="ECO:0000313" key="14">
    <source>
        <dbReference type="EMBL" id="TWT59522.1"/>
    </source>
</evidence>
<dbReference type="FunFam" id="3.65.10.10:FF:000001">
    <property type="entry name" value="UDP-N-acetylglucosamine 1-carboxyvinyltransferase"/>
    <property type="match status" value="1"/>
</dbReference>
<evidence type="ECO:0000256" key="5">
    <source>
        <dbReference type="ARBA" id="ARBA00022679"/>
    </source>
</evidence>
<gene>
    <name evidence="12 14" type="primary">murA</name>
    <name evidence="14" type="ORF">Pan54_02290</name>
</gene>
<comment type="caution">
    <text evidence="14">The sequence shown here is derived from an EMBL/GenBank/DDBJ whole genome shotgun (WGS) entry which is preliminary data.</text>
</comment>
<evidence type="ECO:0000256" key="7">
    <source>
        <dbReference type="ARBA" id="ARBA00022984"/>
    </source>
</evidence>
<dbReference type="PANTHER" id="PTHR43783:SF1">
    <property type="entry name" value="UDP-N-ACETYLGLUCOSAMINE 1-CARBOXYVINYLTRANSFERASE"/>
    <property type="match status" value="1"/>
</dbReference>
<dbReference type="InterPro" id="IPR005750">
    <property type="entry name" value="UDP_GlcNAc_COvinyl_MurA"/>
</dbReference>
<evidence type="ECO:0000256" key="6">
    <source>
        <dbReference type="ARBA" id="ARBA00022960"/>
    </source>
</evidence>
<evidence type="ECO:0000256" key="8">
    <source>
        <dbReference type="ARBA" id="ARBA00023306"/>
    </source>
</evidence>
<comment type="caution">
    <text evidence="12">Lacks conserved residue(s) required for the propagation of feature annotation.</text>
</comment>
<feature type="binding site" evidence="12">
    <location>
        <begin position="22"/>
        <end position="23"/>
    </location>
    <ligand>
        <name>phosphoenolpyruvate</name>
        <dbReference type="ChEBI" id="CHEBI:58702"/>
    </ligand>
</feature>
<accession>A0A5C5XC69</accession>
<evidence type="ECO:0000256" key="3">
    <source>
        <dbReference type="ARBA" id="ARBA00022490"/>
    </source>
</evidence>
<dbReference type="EC" id="2.5.1.7" evidence="12"/>
<dbReference type="InterPro" id="IPR013792">
    <property type="entry name" value="RNA3'P_cycl/enolpyr_Trfase_a/b"/>
</dbReference>
<dbReference type="GO" id="GO:0019277">
    <property type="term" value="P:UDP-N-acetylgalactosamine biosynthetic process"/>
    <property type="evidence" value="ECO:0007669"/>
    <property type="project" value="InterPro"/>
</dbReference>
<keyword evidence="3 12" id="KW-0963">Cytoplasm</keyword>
<sequence length="423" mass="45126">MDQLKIQGGLKLKGTITVSGAKNAALPIMAACLAIPGRTILENIPKLRDTNSMIQLLTQLDVKVEQASDNTVTLEPQSNLISHADYDLVRTMRASVCVLGPLLASRGEATVSLPGGCNIGHRPIDLHLKGLAALGAEISIQQGYVHAKARELRGARIFLGGPQGSTVTGTCNVMSAAVLAKGETIIEAAACEPEVVDLGNFLQASGAHIEGLGTPTIKIQGVEELQAIKYRVIPDRIEAATWMMAAAITQGDVTLESLRIDHLSALFDALQRAGIVPEIMSDSVRISGIHQMHPADIVALPYPSFPTDLQAQMTALMTLTTGISVVTDRVFPDRFMHAAELMRMGARLRRDGCSVIIDGVPTLSGAHVMASDLRASAALIIAALAAQGETIIRRIYHLERGYENLTGKLMSLGADVERMKEPK</sequence>
<comment type="similarity">
    <text evidence="10 12">Belongs to the EPSP synthase family. MurA subfamily.</text>
</comment>
<dbReference type="GO" id="GO:0005737">
    <property type="term" value="C:cytoplasm"/>
    <property type="evidence" value="ECO:0007669"/>
    <property type="project" value="UniProtKB-SubCell"/>
</dbReference>